<accession>A0A8H6JU15</accession>
<dbReference type="EMBL" id="WIGM01000628">
    <property type="protein sequence ID" value="KAF6818805.1"/>
    <property type="molecule type" value="Genomic_DNA"/>
</dbReference>
<name>A0A8H6JU15_9PEZI</name>
<keyword evidence="3" id="KW-1185">Reference proteome</keyword>
<evidence type="ECO:0000256" key="1">
    <source>
        <dbReference type="SAM" id="MobiDB-lite"/>
    </source>
</evidence>
<feature type="region of interest" description="Disordered" evidence="1">
    <location>
        <begin position="46"/>
        <end position="71"/>
    </location>
</feature>
<reference evidence="2" key="1">
    <citation type="journal article" date="2020" name="Phytopathology">
        <title>Genome Sequence Resources of Colletotrichum truncatum, C. plurivorum, C. musicola, and C. sojae: Four Species Pathogenic to Soybean (Glycine max).</title>
        <authorList>
            <person name="Rogerio F."/>
            <person name="Boufleur T.R."/>
            <person name="Ciampi-Guillardi M."/>
            <person name="Sukno S.A."/>
            <person name="Thon M.R."/>
            <person name="Massola Junior N.S."/>
            <person name="Baroncelli R."/>
        </authorList>
    </citation>
    <scope>NUCLEOTIDE SEQUENCE</scope>
    <source>
        <strain evidence="2">LFN0074</strain>
    </source>
</reference>
<evidence type="ECO:0000313" key="2">
    <source>
        <dbReference type="EMBL" id="KAF6818805.1"/>
    </source>
</evidence>
<gene>
    <name evidence="2" type="ORF">CMUS01_11854</name>
</gene>
<evidence type="ECO:0000313" key="3">
    <source>
        <dbReference type="Proteomes" id="UP000639643"/>
    </source>
</evidence>
<dbReference type="Proteomes" id="UP000639643">
    <property type="component" value="Unassembled WGS sequence"/>
</dbReference>
<organism evidence="2 3">
    <name type="scientific">Colletotrichum musicola</name>
    <dbReference type="NCBI Taxonomy" id="2175873"/>
    <lineage>
        <taxon>Eukaryota</taxon>
        <taxon>Fungi</taxon>
        <taxon>Dikarya</taxon>
        <taxon>Ascomycota</taxon>
        <taxon>Pezizomycotina</taxon>
        <taxon>Sordariomycetes</taxon>
        <taxon>Hypocreomycetidae</taxon>
        <taxon>Glomerellales</taxon>
        <taxon>Glomerellaceae</taxon>
        <taxon>Colletotrichum</taxon>
        <taxon>Colletotrichum orchidearum species complex</taxon>
    </lineage>
</organism>
<sequence length="96" mass="10829">MRLTTYHKLGSFRTPDDHAWTGLTSSHRDAELSRYRTETFAGNVRRDSLEDQKKTSIAAEHGGPGDLITTEHAGQIPNEYWACDPPYQWSQIAIPA</sequence>
<proteinExistence type="predicted"/>
<protein>
    <submittedName>
        <fullName evidence="2">Uncharacterized protein</fullName>
    </submittedName>
</protein>
<dbReference type="AlphaFoldDB" id="A0A8H6JU15"/>
<comment type="caution">
    <text evidence="2">The sequence shown here is derived from an EMBL/GenBank/DDBJ whole genome shotgun (WGS) entry which is preliminary data.</text>
</comment>